<accession>A0A1F7GV42</accession>
<comment type="catalytic activity">
    <reaction evidence="16">
        <text>[GlcNAc-(1-&gt;4)-Mur2Ac(oyl-L-Ala-gamma-D-Glu-L-Lys-D-Ala-D-Ala)](n)-di-trans,octa-cis-undecaprenyl diphosphate + beta-D-GlcNAc-(1-&gt;4)-Mur2Ac(oyl-L-Ala-gamma-D-Glu-L-Lys-D-Ala-D-Ala)-di-trans,octa-cis-undecaprenyl diphosphate = [GlcNAc-(1-&gt;4)-Mur2Ac(oyl-L-Ala-gamma-D-Glu-L-Lys-D-Ala-D-Ala)](n+1)-di-trans,octa-cis-undecaprenyl diphosphate + di-trans,octa-cis-undecaprenyl diphosphate + H(+)</text>
        <dbReference type="Rhea" id="RHEA:23708"/>
        <dbReference type="Rhea" id="RHEA-COMP:9602"/>
        <dbReference type="Rhea" id="RHEA-COMP:9603"/>
        <dbReference type="ChEBI" id="CHEBI:15378"/>
        <dbReference type="ChEBI" id="CHEBI:58405"/>
        <dbReference type="ChEBI" id="CHEBI:60033"/>
        <dbReference type="ChEBI" id="CHEBI:78435"/>
        <dbReference type="EC" id="2.4.99.28"/>
    </reaction>
</comment>
<dbReference type="Proteomes" id="UP000177159">
    <property type="component" value="Unassembled WGS sequence"/>
</dbReference>
<dbReference type="FunFam" id="1.10.3810.10:FF:000001">
    <property type="entry name" value="Penicillin-binding protein 1A"/>
    <property type="match status" value="1"/>
</dbReference>
<evidence type="ECO:0000259" key="19">
    <source>
        <dbReference type="Pfam" id="PF00912"/>
    </source>
</evidence>
<dbReference type="SUPFAM" id="SSF53955">
    <property type="entry name" value="Lysozyme-like"/>
    <property type="match status" value="1"/>
</dbReference>
<keyword evidence="11" id="KW-0573">Peptidoglycan synthesis</keyword>
<proteinExistence type="inferred from homology"/>
<comment type="similarity">
    <text evidence="3">In the N-terminal section; belongs to the glycosyltransferase 51 family.</text>
</comment>
<comment type="subcellular location">
    <subcellularLocation>
        <location evidence="1">Cell membrane</location>
    </subcellularLocation>
</comment>
<reference evidence="20 21" key="1">
    <citation type="journal article" date="2016" name="Nat. Commun.">
        <title>Thousands of microbial genomes shed light on interconnected biogeochemical processes in an aquifer system.</title>
        <authorList>
            <person name="Anantharaman K."/>
            <person name="Brown C.T."/>
            <person name="Hug L.A."/>
            <person name="Sharon I."/>
            <person name="Castelle C.J."/>
            <person name="Probst A.J."/>
            <person name="Thomas B.C."/>
            <person name="Singh A."/>
            <person name="Wilkins M.J."/>
            <person name="Karaoz U."/>
            <person name="Brodie E.L."/>
            <person name="Williams K.H."/>
            <person name="Hubbard S.S."/>
            <person name="Banfield J.F."/>
        </authorList>
    </citation>
    <scope>NUCLEOTIDE SEQUENCE [LARGE SCALE GENOMIC DNA]</scope>
</reference>
<keyword evidence="10" id="KW-0133">Cell shape</keyword>
<dbReference type="GO" id="GO:0008360">
    <property type="term" value="P:regulation of cell shape"/>
    <property type="evidence" value="ECO:0007669"/>
    <property type="project" value="UniProtKB-KW"/>
</dbReference>
<evidence type="ECO:0000256" key="13">
    <source>
        <dbReference type="ARBA" id="ARBA00023268"/>
    </source>
</evidence>
<evidence type="ECO:0000256" key="1">
    <source>
        <dbReference type="ARBA" id="ARBA00004236"/>
    </source>
</evidence>
<evidence type="ECO:0000259" key="18">
    <source>
        <dbReference type="Pfam" id="PF00905"/>
    </source>
</evidence>
<dbReference type="PANTHER" id="PTHR32282">
    <property type="entry name" value="BINDING PROTEIN TRANSPEPTIDASE, PUTATIVE-RELATED"/>
    <property type="match status" value="1"/>
</dbReference>
<comment type="similarity">
    <text evidence="2">In the C-terminal section; belongs to the transpeptidase family.</text>
</comment>
<dbReference type="GO" id="GO:0009002">
    <property type="term" value="F:serine-type D-Ala-D-Ala carboxypeptidase activity"/>
    <property type="evidence" value="ECO:0007669"/>
    <property type="project" value="UniProtKB-EC"/>
</dbReference>
<dbReference type="Pfam" id="PF00905">
    <property type="entry name" value="Transpeptidase"/>
    <property type="match status" value="1"/>
</dbReference>
<evidence type="ECO:0000256" key="11">
    <source>
        <dbReference type="ARBA" id="ARBA00022984"/>
    </source>
</evidence>
<dbReference type="GO" id="GO:0005886">
    <property type="term" value="C:plasma membrane"/>
    <property type="evidence" value="ECO:0007669"/>
    <property type="project" value="UniProtKB-SubCell"/>
</dbReference>
<dbReference type="EMBL" id="MFZM01000030">
    <property type="protein sequence ID" value="OGK22909.1"/>
    <property type="molecule type" value="Genomic_DNA"/>
</dbReference>
<dbReference type="GO" id="GO:0008955">
    <property type="term" value="F:peptidoglycan glycosyltransferase activity"/>
    <property type="evidence" value="ECO:0007669"/>
    <property type="project" value="UniProtKB-EC"/>
</dbReference>
<comment type="caution">
    <text evidence="20">The sequence shown here is derived from an EMBL/GenBank/DDBJ whole genome shotgun (WGS) entry which is preliminary data.</text>
</comment>
<evidence type="ECO:0000256" key="3">
    <source>
        <dbReference type="ARBA" id="ARBA00007739"/>
    </source>
</evidence>
<evidence type="ECO:0000256" key="8">
    <source>
        <dbReference type="ARBA" id="ARBA00022679"/>
    </source>
</evidence>
<keyword evidence="4" id="KW-1003">Cell membrane</keyword>
<protein>
    <submittedName>
        <fullName evidence="20">Uncharacterized protein</fullName>
    </submittedName>
</protein>
<dbReference type="InterPro" id="IPR001460">
    <property type="entry name" value="PCN-bd_Tpept"/>
</dbReference>
<gene>
    <name evidence="20" type="ORF">A3C24_03550</name>
</gene>
<evidence type="ECO:0000313" key="21">
    <source>
        <dbReference type="Proteomes" id="UP000177159"/>
    </source>
</evidence>
<evidence type="ECO:0000256" key="4">
    <source>
        <dbReference type="ARBA" id="ARBA00022475"/>
    </source>
</evidence>
<dbReference type="InterPro" id="IPR001264">
    <property type="entry name" value="Glyco_trans_51"/>
</dbReference>
<evidence type="ECO:0000256" key="5">
    <source>
        <dbReference type="ARBA" id="ARBA00022645"/>
    </source>
</evidence>
<keyword evidence="7" id="KW-0328">Glycosyltransferase</keyword>
<dbReference type="InterPro" id="IPR036950">
    <property type="entry name" value="PBP_transglycosylase"/>
</dbReference>
<dbReference type="Pfam" id="PF00912">
    <property type="entry name" value="Transgly"/>
    <property type="match status" value="1"/>
</dbReference>
<keyword evidence="8" id="KW-0808">Transferase</keyword>
<organism evidence="20 21">
    <name type="scientific">Candidatus Roizmanbacteria bacterium RIFCSPHIGHO2_02_FULL_37_24</name>
    <dbReference type="NCBI Taxonomy" id="1802037"/>
    <lineage>
        <taxon>Bacteria</taxon>
        <taxon>Candidatus Roizmaniibacteriota</taxon>
    </lineage>
</organism>
<evidence type="ECO:0000256" key="17">
    <source>
        <dbReference type="SAM" id="Phobius"/>
    </source>
</evidence>
<evidence type="ECO:0000256" key="2">
    <source>
        <dbReference type="ARBA" id="ARBA00007090"/>
    </source>
</evidence>
<keyword evidence="6" id="KW-0645">Protease</keyword>
<dbReference type="NCBIfam" id="TIGR02074">
    <property type="entry name" value="PBP_1a_fam"/>
    <property type="match status" value="1"/>
</dbReference>
<keyword evidence="5" id="KW-0121">Carboxypeptidase</keyword>
<dbReference type="SUPFAM" id="SSF56601">
    <property type="entry name" value="beta-lactamase/transpeptidase-like"/>
    <property type="match status" value="1"/>
</dbReference>
<keyword evidence="9" id="KW-0378">Hydrolase</keyword>
<evidence type="ECO:0000256" key="10">
    <source>
        <dbReference type="ARBA" id="ARBA00022960"/>
    </source>
</evidence>
<keyword evidence="13" id="KW-0511">Multifunctional enzyme</keyword>
<dbReference type="AlphaFoldDB" id="A0A1F7GV42"/>
<dbReference type="Gene3D" id="1.10.3810.10">
    <property type="entry name" value="Biosynthetic peptidoglycan transglycosylase-like"/>
    <property type="match status" value="1"/>
</dbReference>
<evidence type="ECO:0000256" key="9">
    <source>
        <dbReference type="ARBA" id="ARBA00022801"/>
    </source>
</evidence>
<evidence type="ECO:0000256" key="6">
    <source>
        <dbReference type="ARBA" id="ARBA00022670"/>
    </source>
</evidence>
<keyword evidence="12 17" id="KW-0472">Membrane</keyword>
<evidence type="ECO:0000256" key="15">
    <source>
        <dbReference type="ARBA" id="ARBA00034000"/>
    </source>
</evidence>
<dbReference type="GO" id="GO:0071555">
    <property type="term" value="P:cell wall organization"/>
    <property type="evidence" value="ECO:0007669"/>
    <property type="project" value="UniProtKB-KW"/>
</dbReference>
<feature type="domain" description="Penicillin-binding protein transpeptidase" evidence="18">
    <location>
        <begin position="335"/>
        <end position="594"/>
    </location>
</feature>
<name>A0A1F7GV42_9BACT</name>
<dbReference type="GO" id="GO:0008658">
    <property type="term" value="F:penicillin binding"/>
    <property type="evidence" value="ECO:0007669"/>
    <property type="project" value="InterPro"/>
</dbReference>
<dbReference type="GO" id="GO:0009252">
    <property type="term" value="P:peptidoglycan biosynthetic process"/>
    <property type="evidence" value="ECO:0007669"/>
    <property type="project" value="UniProtKB-KW"/>
</dbReference>
<feature type="domain" description="Glycosyl transferase family 51" evidence="19">
    <location>
        <begin position="75"/>
        <end position="246"/>
    </location>
</feature>
<evidence type="ECO:0000256" key="12">
    <source>
        <dbReference type="ARBA" id="ARBA00023136"/>
    </source>
</evidence>
<dbReference type="InterPro" id="IPR023346">
    <property type="entry name" value="Lysozyme-like_dom_sf"/>
</dbReference>
<dbReference type="Gene3D" id="3.40.710.10">
    <property type="entry name" value="DD-peptidase/beta-lactamase superfamily"/>
    <property type="match status" value="1"/>
</dbReference>
<keyword evidence="14" id="KW-0961">Cell wall biogenesis/degradation</keyword>
<keyword evidence="17" id="KW-1133">Transmembrane helix</keyword>
<dbReference type="PANTHER" id="PTHR32282:SF11">
    <property type="entry name" value="PENICILLIN-BINDING PROTEIN 1B"/>
    <property type="match status" value="1"/>
</dbReference>
<evidence type="ECO:0000256" key="14">
    <source>
        <dbReference type="ARBA" id="ARBA00023316"/>
    </source>
</evidence>
<dbReference type="GO" id="GO:0006508">
    <property type="term" value="P:proteolysis"/>
    <property type="evidence" value="ECO:0007669"/>
    <property type="project" value="UniProtKB-KW"/>
</dbReference>
<dbReference type="InterPro" id="IPR050396">
    <property type="entry name" value="Glycosyltr_51/Transpeptidase"/>
</dbReference>
<keyword evidence="17" id="KW-0812">Transmembrane</keyword>
<comment type="catalytic activity">
    <reaction evidence="15">
        <text>Preferential cleavage: (Ac)2-L-Lys-D-Ala-|-D-Ala. Also transpeptidation of peptidyl-alanyl moieties that are N-acyl substituents of D-alanine.</text>
        <dbReference type="EC" id="3.4.16.4"/>
    </reaction>
</comment>
<evidence type="ECO:0000256" key="16">
    <source>
        <dbReference type="ARBA" id="ARBA00049902"/>
    </source>
</evidence>
<dbReference type="InterPro" id="IPR012338">
    <property type="entry name" value="Beta-lactam/transpept-like"/>
</dbReference>
<evidence type="ECO:0000256" key="7">
    <source>
        <dbReference type="ARBA" id="ARBA00022676"/>
    </source>
</evidence>
<dbReference type="GO" id="GO:0030288">
    <property type="term" value="C:outer membrane-bounded periplasmic space"/>
    <property type="evidence" value="ECO:0007669"/>
    <property type="project" value="TreeGrafter"/>
</dbReference>
<feature type="transmembrane region" description="Helical" evidence="17">
    <location>
        <begin position="20"/>
        <end position="46"/>
    </location>
</feature>
<sequence length="851" mass="95234">MQNPSRRLRRMKSGLFKEKVVSYALKSALIGVVAFFLLGMAAFAYFSRDLPEPGKIQRREGFSTVFYDRNDKVLFEMFEDKNRIPVDIEDVPEDLKNATVAVEDKTFFKHKGFSTPGIARAMLTIVLRGRLAGGSTLTQQLVKNVLLTQERTVTRKIKELVLAVAIERKFSKDEILEMYLNESPYGGTFWGVQSASKGYFDKDVKDLKLVESAIIAGLPQRPSVYNPVTGQPDAYKTRAKDVLRRMREDEYITQAQEQQALKDLQKVTFEKAHLAIEAPHFVFYVRELVVKQFGEKILDQGIEIKTTLDSDVQKEAQKIVAAEIKKTKALHATNGSMVVLDSQTGEILAMVGSYDYNDEEFGRYNTAVAHRQPGSAVKPITYAVAFEQGYTPSSVVMDIPTEFPDQGGKTYNPINYDGKFRGPLQYRFALANSINVAAVKVLANVGIKNFLQKAYDMGMNDFEPTDENLKRFGLSITLGGGETTLLDLTSAYSSFARGGTYIEPSSILEIKNHKNKTIFKAKKPSSKNVLSQEVSFLISHILSDNNARADAFGTNSYLNIPGKTVAVKTGTTNDKRDNWTVGYTNDVTTGVWVGNNDNSPMNPEIASGLTGASSIWHKAMREFLKKYKDGIIEKPSNVEALQIDAFLGGLPREGQPIRSEYFIKGSEPTDISPFYKKLKISKNTGKLANEIEIKAGEFEEKDFIVIAESDPISTDGRNRWQEAIIAWTTQQASDIFRPPTELSDTKSDEIIISFKEPEDSKRINSNSIQVKAKITSLHSIKKVEILVNDNLVQQYDGDKREIDEPLNLPDGIYEIKIRAENVKGTVKDNRVRIGINKEWNELGSEPTPTPE</sequence>
<evidence type="ECO:0000313" key="20">
    <source>
        <dbReference type="EMBL" id="OGK22909.1"/>
    </source>
</evidence>